<dbReference type="AlphaFoldDB" id="A0A6A6ZUP4"/>
<protein>
    <recommendedName>
        <fullName evidence="4">Integral membrane protein</fullName>
    </recommendedName>
</protein>
<accession>A0A6A6ZUP4</accession>
<feature type="transmembrane region" description="Helical" evidence="1">
    <location>
        <begin position="81"/>
        <end position="98"/>
    </location>
</feature>
<dbReference type="EMBL" id="MU006230">
    <property type="protein sequence ID" value="KAF2824563.1"/>
    <property type="molecule type" value="Genomic_DNA"/>
</dbReference>
<dbReference type="Proteomes" id="UP000799424">
    <property type="component" value="Unassembled WGS sequence"/>
</dbReference>
<evidence type="ECO:0008006" key="4">
    <source>
        <dbReference type="Google" id="ProtNLM"/>
    </source>
</evidence>
<organism evidence="2 3">
    <name type="scientific">Ophiobolus disseminans</name>
    <dbReference type="NCBI Taxonomy" id="1469910"/>
    <lineage>
        <taxon>Eukaryota</taxon>
        <taxon>Fungi</taxon>
        <taxon>Dikarya</taxon>
        <taxon>Ascomycota</taxon>
        <taxon>Pezizomycotina</taxon>
        <taxon>Dothideomycetes</taxon>
        <taxon>Pleosporomycetidae</taxon>
        <taxon>Pleosporales</taxon>
        <taxon>Pleosporineae</taxon>
        <taxon>Phaeosphaeriaceae</taxon>
        <taxon>Ophiobolus</taxon>
    </lineage>
</organism>
<feature type="transmembrane region" description="Helical" evidence="1">
    <location>
        <begin position="46"/>
        <end position="69"/>
    </location>
</feature>
<gene>
    <name evidence="2" type="ORF">CC86DRAFT_296487</name>
</gene>
<dbReference type="OrthoDB" id="3795334at2759"/>
<keyword evidence="1" id="KW-0812">Transmembrane</keyword>
<proteinExistence type="predicted"/>
<keyword evidence="3" id="KW-1185">Reference proteome</keyword>
<keyword evidence="1" id="KW-1133">Transmembrane helix</keyword>
<evidence type="ECO:0000313" key="2">
    <source>
        <dbReference type="EMBL" id="KAF2824563.1"/>
    </source>
</evidence>
<sequence length="157" mass="17130">MTHPSNRPLGQAILRTAGIVQALVALPCTLYLAGSAYNYFSHRFDLWYYFTTRVLAGSVTGGIVFVAAVQQRAATTSRQAFVLEAVKASLATAIFVWVNTEFSWDLKRLIVTGLAVVVLFYAPLGYAWATSKEAEREGRLSLQGEGRAVDVKTPLLG</sequence>
<evidence type="ECO:0000256" key="1">
    <source>
        <dbReference type="SAM" id="Phobius"/>
    </source>
</evidence>
<keyword evidence="1" id="KW-0472">Membrane</keyword>
<name>A0A6A6ZUP4_9PLEO</name>
<reference evidence="2" key="1">
    <citation type="journal article" date="2020" name="Stud. Mycol.">
        <title>101 Dothideomycetes genomes: a test case for predicting lifestyles and emergence of pathogens.</title>
        <authorList>
            <person name="Haridas S."/>
            <person name="Albert R."/>
            <person name="Binder M."/>
            <person name="Bloem J."/>
            <person name="Labutti K."/>
            <person name="Salamov A."/>
            <person name="Andreopoulos B."/>
            <person name="Baker S."/>
            <person name="Barry K."/>
            <person name="Bills G."/>
            <person name="Bluhm B."/>
            <person name="Cannon C."/>
            <person name="Castanera R."/>
            <person name="Culley D."/>
            <person name="Daum C."/>
            <person name="Ezra D."/>
            <person name="Gonzalez J."/>
            <person name="Henrissat B."/>
            <person name="Kuo A."/>
            <person name="Liang C."/>
            <person name="Lipzen A."/>
            <person name="Lutzoni F."/>
            <person name="Magnuson J."/>
            <person name="Mondo S."/>
            <person name="Nolan M."/>
            <person name="Ohm R."/>
            <person name="Pangilinan J."/>
            <person name="Park H.-J."/>
            <person name="Ramirez L."/>
            <person name="Alfaro M."/>
            <person name="Sun H."/>
            <person name="Tritt A."/>
            <person name="Yoshinaga Y."/>
            <person name="Zwiers L.-H."/>
            <person name="Turgeon B."/>
            <person name="Goodwin S."/>
            <person name="Spatafora J."/>
            <person name="Crous P."/>
            <person name="Grigoriev I."/>
        </authorList>
    </citation>
    <scope>NUCLEOTIDE SEQUENCE</scope>
    <source>
        <strain evidence="2">CBS 113818</strain>
    </source>
</reference>
<evidence type="ECO:0000313" key="3">
    <source>
        <dbReference type="Proteomes" id="UP000799424"/>
    </source>
</evidence>
<feature type="transmembrane region" description="Helical" evidence="1">
    <location>
        <begin position="12"/>
        <end position="34"/>
    </location>
</feature>
<feature type="transmembrane region" description="Helical" evidence="1">
    <location>
        <begin position="110"/>
        <end position="129"/>
    </location>
</feature>